<dbReference type="PROSITE" id="PS51820">
    <property type="entry name" value="PA14"/>
    <property type="match status" value="1"/>
</dbReference>
<keyword evidence="4" id="KW-0813">Transport</keyword>
<dbReference type="EMBL" id="JAPDDT010000006">
    <property type="protein sequence ID" value="MCW1923866.1"/>
    <property type="molecule type" value="Genomic_DNA"/>
</dbReference>
<evidence type="ECO:0000256" key="5">
    <source>
        <dbReference type="SAM" id="MobiDB-lite"/>
    </source>
</evidence>
<dbReference type="InterPro" id="IPR038081">
    <property type="entry name" value="CalX-like_sf"/>
</dbReference>
<dbReference type="SUPFAM" id="SSF49899">
    <property type="entry name" value="Concanavalin A-like lectins/glucanases"/>
    <property type="match status" value="1"/>
</dbReference>
<evidence type="ECO:0000256" key="4">
    <source>
        <dbReference type="ARBA" id="ARBA00023065"/>
    </source>
</evidence>
<dbReference type="RefSeq" id="WP_264487973.1">
    <property type="nucleotide sequence ID" value="NZ_JAPDDT010000006.1"/>
</dbReference>
<dbReference type="Pfam" id="PF12951">
    <property type="entry name" value="PATR"/>
    <property type="match status" value="2"/>
</dbReference>
<dbReference type="Pfam" id="PF18911">
    <property type="entry name" value="PKD_4"/>
    <property type="match status" value="1"/>
</dbReference>
<dbReference type="InterPro" id="IPR051171">
    <property type="entry name" value="CaCA"/>
</dbReference>
<dbReference type="InterPro" id="IPR013425">
    <property type="entry name" value="Autotrns_rpt"/>
</dbReference>
<evidence type="ECO:0000256" key="2">
    <source>
        <dbReference type="ARBA" id="ARBA00022737"/>
    </source>
</evidence>
<sequence length="2831" mass="290369">MKTPRTLLLLSAAMLGVLTAVILWLSSGHREPASAPPESAIASTTDPAPPSLAGEEPMEPSPTPEETGFVTPRPQPREPDLSKLAAFDGWIAKWRDAAPEERQQMMDEGARLAAERREEFKALIITNPRQALLSAVDPLVRQELPEEIVALLEKRVSATGDYNVYMSNGKYGAPPVARFFEANGVSYQAYVYGGMADVPTRPQIPLYGVAVDRPLAVAESPVYRYKVGEKIAKGTVVESTCPVSGKETEVVAQTTPVTEEMPTVEVGGKVIGLCESAHVEVLDDQYQMLIMGAGPGGGTSMVEGLPGSSARTTGNFRAIYIRTTFPDQLAAPCTEDQAADDMRDAARYLQETSFGKLTLTSTVTPVIVLPQTRAWYDQKDGDAVDGVDVLSVTQQQARAAVLNLGYDYTQYDIVIVRINGATQGSSWGSLGGSNVWLDENGMGVACHEIGHTLGLGHANSWNTTDGTAYGDGSVQEYGNPFDEMGASYGFNRHYNSISKRVLGWLPSSHVHLPTANGVYRIHAYDQPRLETGKQYGLSVKKDSVRSYNIEYHPLMGGLLADSALVLYSGAIRDPDGKNSNAGYLLDTTPGTTGGKNDGGIQVGRTYSDNEADMHFTVLATNATDPPSLDIAFNRGPFPGNVAPVTTLAASATNISAGGSVTFTATANDANGDALAYHWQFDDGVTGTSNAVYTRVFPNVAQMTAMLTVSDRKGGTARRSVVINVGAHGKQVVAGTITVDGTPIPGVRVSNGTKECYTNFDGTYSLAGLSTGTHTLSAKLAGYTFTPSIANPYTVVAGTNTVNWTATALTAVTLTKIADATEGGADGTFRLTRSGDTTAALTVLVAPPGGTATLTTDYTLSPNVTAAGSFRSFTIPAGAASLDITVDALNDTAVEGPEAITMQVVSGDGQFSASGYVSTAANAAEMTLVDTDTALPQVGVTASDAHSTEGAGGDTGRFTFTRTGSTAAALNLTVAWSGTATNGTDHTTLPATVTIPSGQSFMEVTVSPVNDSLIEGPEDVIATIGTNATYVLGSTITAKVLVADDDTPTVTLVTLDSSSAEAGPDSGMFLFTRTGSTAAPLLVYYSISGSAYLGADYVPLSGQVLIPAGASSAQVALTPYDDDEGERAETVTLAVSSFPDGYKIGPDSTGTVTIADNNDVPVVSVRAGTVAGIEGGAGPAVVFHSTGTGSGTITLNYTVSGTATAGVDYTALTGSINVPVNGSNETVLSIPLISDTLAEPSETVKITLTPGTGYRIVNDPSAEAIIRDNDSGERVLVSAYNSAPTEAGAAGKFYISRAGTAGNLTVSYTLSGTATDGSDYTGLTGSAVIPDTERGVVVAFTPVNDTLAEGTETVVLTVVAAAGYGVDRPGSASLSIADNDAFPVNVGFEDHTLVTSEQPGALGEYRDIAVVLSAASASTVTVTCTGGSGSTALGDGCDWAFVDAANGNAVIPYATITFAPGQTTRNVRIRINPDPFDEAEELAVLELRSPVNTVIDTPNRRHSITIFDDAVPASLVTEERWTGVTVFDSNTWDTVAPTFTGTLGSFTPPQHVADSYSRRLTGLITAPATGTYTFWISGDDVARLFLSTDSTAANKALIAQTTSPTAFQEWDADPSQKSANVNLVAGQSYYLEVQHKEATGDDHVSAAWQGPGFNRIPVRFDDAAPRTVGLLTSSSLRSEADGSEPLLMAVLDRPAGTTPVTVNYNVSGGTATNGSDYTLTPGALTFAGGEQFKLIPLSILTDAIVEIPESIVVSLSSPSGASLGAPASHTITLTDTTDLRAWWKLDETEGTVAADASGTGSTGTLLNGPVWETGFTDNALALNGTSQSVEVQPLNLNSNTVTISAWVKRDGDQPDYTGIAFMRDGAASGLTFGTDNELRYRWNNVVATYQFNSGLTVPDNTWTLCTVVVEPTKATFYMQPAGGTLQTAVNTATHASVPFATKLYLGQDSYGGRFLNGSLDDVRIYKRALNAAAVGVLYQEGLPPAAPLFTSDPISGAGATEDAAYSAMLAGSVTDVNFGELAYSKVSGPAWLSVASSGALSGSPGNGEVGANAFTVRVTDPTGLTDYATLNITVNNVNDTPAWTNAIITKPAASEGVAYSGSLAGDAGDDDLIHGDTIEFTKTSGPAWLAVATDGTLSGTPTSGDLSGLPFTVQVTDVADSFATATLNISVNVTNNDGAWTNANGGSWTVPTNWNGSIIAKGADKSANFANLNLTSNATVTLDGARTIGNLSFGDTTTSHDWILNTGSGGPLTLDVTGGSPLVTVNNRSTTIGAVIAGNDGLTKAGAGTLNLGGANTYSGGTTVSGGTLTLSHLGTAGSGNIALGNGTTLQVASSLNGTLTNTNTLSVTSGNTATLEMTNSSSNASFGTGAITIGGKLIIQRSAGGTATNTFSGDLLGAGTLELGSPSAVGSITPFRRTNFSSATAFDNFTGSVAIQSGANLIFVTGGTLTNSNNVSVNSGGYLTLVAGNTPAIGDLTGDGTIVKNSTGSTATMNVTSGNFTGVIGSSVFSVTGPTLIALNKTGTGTLTLGGANAYTGATTVSGGTLSVTGSLAATTLIVESGGTLGGTGTLGGAVTVQSGGTLAPGVNGTGTLALSSKALTLSGTTAMQIGRTGSTLSTDKVSGITTVTYGGTLLVTNVGGNALQVGDSFQLFSATTRTGSFATMTLQPPGAGLVWNTSTLATTGTISVAVAGALVNPYLAWASAHGLDGSHDDPDHDGTGNLLEFYLGGNPMTADGSILPLTTVNATHVVLTFKRRDDAEAHAGTEMVQWGSDLTGWTDVVVGESSAAPDANGVEIQVIENEAAPDDITVSIPRALASGGKLFARLNITE</sequence>
<feature type="domain" description="PA14" evidence="7">
    <location>
        <begin position="1496"/>
        <end position="1661"/>
    </location>
</feature>
<comment type="caution">
    <text evidence="8">The sequence shown here is derived from an EMBL/GenBank/DDBJ whole genome shotgun (WGS) entry which is preliminary data.</text>
</comment>
<dbReference type="Gene3D" id="2.60.40.10">
    <property type="entry name" value="Immunoglobulins"/>
    <property type="match status" value="3"/>
</dbReference>
<dbReference type="PROSITE" id="PS50093">
    <property type="entry name" value="PKD"/>
    <property type="match status" value="1"/>
</dbReference>
<dbReference type="Proteomes" id="UP001320876">
    <property type="component" value="Unassembled WGS sequence"/>
</dbReference>
<dbReference type="SMART" id="SM00237">
    <property type="entry name" value="Calx_beta"/>
    <property type="match status" value="5"/>
</dbReference>
<evidence type="ECO:0000313" key="9">
    <source>
        <dbReference type="Proteomes" id="UP001320876"/>
    </source>
</evidence>
<organism evidence="8 9">
    <name type="scientific">Luteolibacter arcticus</name>
    <dbReference type="NCBI Taxonomy" id="1581411"/>
    <lineage>
        <taxon>Bacteria</taxon>
        <taxon>Pseudomonadati</taxon>
        <taxon>Verrucomicrobiota</taxon>
        <taxon>Verrucomicrobiia</taxon>
        <taxon>Verrucomicrobiales</taxon>
        <taxon>Verrucomicrobiaceae</taxon>
        <taxon>Luteolibacter</taxon>
    </lineage>
</organism>
<dbReference type="Gene3D" id="2.60.40.2030">
    <property type="match status" value="7"/>
</dbReference>
<feature type="domain" description="PKD" evidence="6">
    <location>
        <begin position="643"/>
        <end position="724"/>
    </location>
</feature>
<keyword evidence="9" id="KW-1185">Reference proteome</keyword>
<dbReference type="SUPFAM" id="SSF55486">
    <property type="entry name" value="Metalloproteases ('zincins'), catalytic domain"/>
    <property type="match status" value="1"/>
</dbReference>
<dbReference type="Gene3D" id="2.60.120.200">
    <property type="match status" value="1"/>
</dbReference>
<name>A0ABT3GK42_9BACT</name>
<keyword evidence="3" id="KW-0106">Calcium</keyword>
<evidence type="ECO:0000256" key="1">
    <source>
        <dbReference type="ARBA" id="ARBA00022729"/>
    </source>
</evidence>
<dbReference type="SUPFAM" id="SSF51126">
    <property type="entry name" value="Pectin lyase-like"/>
    <property type="match status" value="1"/>
</dbReference>
<dbReference type="InterPro" id="IPR013784">
    <property type="entry name" value="Carb-bd-like_fold"/>
</dbReference>
<keyword evidence="4" id="KW-0406">Ion transport</keyword>
<dbReference type="SUPFAM" id="SSF49299">
    <property type="entry name" value="PKD domain"/>
    <property type="match status" value="1"/>
</dbReference>
<dbReference type="InterPro" id="IPR006644">
    <property type="entry name" value="Cadg"/>
</dbReference>
<dbReference type="InterPro" id="IPR013783">
    <property type="entry name" value="Ig-like_fold"/>
</dbReference>
<dbReference type="SUPFAM" id="SSF141072">
    <property type="entry name" value="CalX-like"/>
    <property type="match status" value="7"/>
</dbReference>
<dbReference type="InterPro" id="IPR003644">
    <property type="entry name" value="Calx_beta"/>
</dbReference>
<keyword evidence="1" id="KW-0732">Signal</keyword>
<evidence type="ECO:0000313" key="8">
    <source>
        <dbReference type="EMBL" id="MCW1923866.1"/>
    </source>
</evidence>
<dbReference type="SUPFAM" id="SSF49452">
    <property type="entry name" value="Starch-binding domain-like"/>
    <property type="match status" value="1"/>
</dbReference>
<dbReference type="SUPFAM" id="SSF49313">
    <property type="entry name" value="Cadherin-like"/>
    <property type="match status" value="2"/>
</dbReference>
<gene>
    <name evidence="8" type="ORF">OKA05_14960</name>
</gene>
<evidence type="ECO:0000256" key="3">
    <source>
        <dbReference type="ARBA" id="ARBA00022837"/>
    </source>
</evidence>
<dbReference type="NCBIfam" id="TIGR02601">
    <property type="entry name" value="autotrns_rpt"/>
    <property type="match status" value="2"/>
</dbReference>
<dbReference type="InterPro" id="IPR037524">
    <property type="entry name" value="PA14/GLEYA"/>
</dbReference>
<dbReference type="InterPro" id="IPR035986">
    <property type="entry name" value="PKD_dom_sf"/>
</dbReference>
<dbReference type="InterPro" id="IPR024079">
    <property type="entry name" value="MetalloPept_cat_dom_sf"/>
</dbReference>
<dbReference type="Pfam" id="PF07691">
    <property type="entry name" value="PA14"/>
    <property type="match status" value="1"/>
</dbReference>
<dbReference type="InterPro" id="IPR013320">
    <property type="entry name" value="ConA-like_dom_sf"/>
</dbReference>
<feature type="region of interest" description="Disordered" evidence="5">
    <location>
        <begin position="32"/>
        <end position="78"/>
    </location>
</feature>
<dbReference type="InterPro" id="IPR011050">
    <property type="entry name" value="Pectin_lyase_fold/virulence"/>
</dbReference>
<evidence type="ECO:0000259" key="6">
    <source>
        <dbReference type="PROSITE" id="PS50093"/>
    </source>
</evidence>
<dbReference type="Gene3D" id="2.60.120.1560">
    <property type="match status" value="1"/>
</dbReference>
<evidence type="ECO:0000259" key="7">
    <source>
        <dbReference type="PROSITE" id="PS51820"/>
    </source>
</evidence>
<protein>
    <submittedName>
        <fullName evidence="8">Autotransporter-associated beta strand repeat-containing protein</fullName>
    </submittedName>
</protein>
<dbReference type="InterPro" id="IPR011658">
    <property type="entry name" value="PA14_dom"/>
</dbReference>
<dbReference type="SUPFAM" id="SSF56988">
    <property type="entry name" value="Anthrax protective antigen"/>
    <property type="match status" value="1"/>
</dbReference>
<dbReference type="PANTHER" id="PTHR11878">
    <property type="entry name" value="SODIUM/CALCIUM EXCHANGER"/>
    <property type="match status" value="1"/>
</dbReference>
<proteinExistence type="predicted"/>
<dbReference type="InterPro" id="IPR015919">
    <property type="entry name" value="Cadherin-like_sf"/>
</dbReference>
<keyword evidence="2" id="KW-0677">Repeat</keyword>
<dbReference type="Pfam" id="PF13385">
    <property type="entry name" value="Laminin_G_3"/>
    <property type="match status" value="1"/>
</dbReference>
<dbReference type="Gene3D" id="3.40.390.10">
    <property type="entry name" value="Collagenase (Catalytic Domain)"/>
    <property type="match status" value="1"/>
</dbReference>
<dbReference type="Pfam" id="PF03160">
    <property type="entry name" value="Calx-beta"/>
    <property type="match status" value="5"/>
</dbReference>
<reference evidence="8 9" key="1">
    <citation type="submission" date="2022-10" db="EMBL/GenBank/DDBJ databases">
        <title>Luteolibacter arcticus strain CCTCC AB 2014275, whole genome shotgun sequencing project.</title>
        <authorList>
            <person name="Zhao G."/>
            <person name="Shen L."/>
        </authorList>
    </citation>
    <scope>NUCLEOTIDE SEQUENCE [LARGE SCALE GENOMIC DNA]</scope>
    <source>
        <strain evidence="8 9">CCTCC AB 2014275</strain>
    </source>
</reference>
<dbReference type="InterPro" id="IPR000601">
    <property type="entry name" value="PKD_dom"/>
</dbReference>
<dbReference type="Pfam" id="PF05345">
    <property type="entry name" value="He_PIG"/>
    <property type="match status" value="2"/>
</dbReference>
<accession>A0ABT3GK42</accession>
<dbReference type="SMART" id="SM00736">
    <property type="entry name" value="CADG"/>
    <property type="match status" value="1"/>
</dbReference>
<dbReference type="PANTHER" id="PTHR11878:SF65">
    <property type="entry name" value="NA_CA-EXCHANGE PROTEIN, ISOFORM G"/>
    <property type="match status" value="1"/>
</dbReference>
<dbReference type="SMART" id="SM00758">
    <property type="entry name" value="PA14"/>
    <property type="match status" value="1"/>
</dbReference>